<protein>
    <recommendedName>
        <fullName evidence="3">Small EDRK-rich factor-like N-terminal domain-containing protein</fullName>
    </recommendedName>
</protein>
<proteinExistence type="predicted"/>
<dbReference type="AlphaFoldDB" id="F9FPZ1"/>
<dbReference type="OrthoDB" id="18018at2759"/>
<feature type="compositionally biased region" description="Basic and acidic residues" evidence="1">
    <location>
        <begin position="1"/>
        <end position="13"/>
    </location>
</feature>
<dbReference type="EMBL" id="AFQF01002503">
    <property type="protein sequence ID" value="EGU80996.1"/>
    <property type="molecule type" value="Genomic_DNA"/>
</dbReference>
<comment type="caution">
    <text evidence="2">The sequence shown here is derived from an EMBL/GenBank/DDBJ whole genome shotgun (WGS) entry which is preliminary data.</text>
</comment>
<feature type="region of interest" description="Disordered" evidence="1">
    <location>
        <begin position="1"/>
        <end position="30"/>
    </location>
</feature>
<evidence type="ECO:0008006" key="3">
    <source>
        <dbReference type="Google" id="ProtNLM"/>
    </source>
</evidence>
<name>F9FPZ1_FUSOF</name>
<gene>
    <name evidence="2" type="ORF">FOXB_08471</name>
</gene>
<accession>F9FPZ1</accession>
<reference evidence="2" key="1">
    <citation type="journal article" date="2012" name="Mol. Plant Microbe Interact.">
        <title>A highly conserved effector in Fusarium oxysporum is required for full virulence on Arabidopsis.</title>
        <authorList>
            <person name="Thatcher L.F."/>
            <person name="Gardiner D.M."/>
            <person name="Kazan K."/>
            <person name="Manners J."/>
        </authorList>
    </citation>
    <scope>NUCLEOTIDE SEQUENCE [LARGE SCALE GENOMIC DNA]</scope>
    <source>
        <strain evidence="2">Fo5176</strain>
    </source>
</reference>
<evidence type="ECO:0000256" key="1">
    <source>
        <dbReference type="SAM" id="MobiDB-lite"/>
    </source>
</evidence>
<sequence>MQQEKETAAEIMRRKQAASDARKAGTAGKK</sequence>
<evidence type="ECO:0000313" key="2">
    <source>
        <dbReference type="EMBL" id="EGU80996.1"/>
    </source>
</evidence>
<organism evidence="2">
    <name type="scientific">Fusarium oxysporum (strain Fo5176)</name>
    <name type="common">Fusarium vascular wilt</name>
    <dbReference type="NCBI Taxonomy" id="660025"/>
    <lineage>
        <taxon>Eukaryota</taxon>
        <taxon>Fungi</taxon>
        <taxon>Dikarya</taxon>
        <taxon>Ascomycota</taxon>
        <taxon>Pezizomycotina</taxon>
        <taxon>Sordariomycetes</taxon>
        <taxon>Hypocreomycetidae</taxon>
        <taxon>Hypocreales</taxon>
        <taxon>Nectriaceae</taxon>
        <taxon>Fusarium</taxon>
        <taxon>Fusarium oxysporum species complex</taxon>
    </lineage>
</organism>